<dbReference type="Proteomes" id="UP000240880">
    <property type="component" value="Unassembled WGS sequence"/>
</dbReference>
<gene>
    <name evidence="2" type="ORF">B9Q01_07400</name>
</gene>
<name>A0A2R6A8G7_9ARCH</name>
<dbReference type="AlphaFoldDB" id="A0A2R6A8G7"/>
<dbReference type="Pfam" id="PF10015">
    <property type="entry name" value="ThermoDBP-RP_arch"/>
    <property type="match status" value="1"/>
</dbReference>
<keyword evidence="1" id="KW-0175">Coiled coil</keyword>
<evidence type="ECO:0008006" key="4">
    <source>
        <dbReference type="Google" id="ProtNLM"/>
    </source>
</evidence>
<evidence type="ECO:0000256" key="1">
    <source>
        <dbReference type="SAM" id="Coils"/>
    </source>
</evidence>
<sequence length="155" mass="18100">MEASTLQEQRDFERAEEYSLIYSRGTMLGGNKFELSTGIILAARYADKLRRVALVTLSKLVPKEVIIRDVAELNKQLYHLLVEEMKLGKLDVIRIQVDAEYDQNSKKIIWGQPKVTRYLTAEQCESMNEAIKRENEELKKELTEIKLRLEKLLRE</sequence>
<evidence type="ECO:0000313" key="2">
    <source>
        <dbReference type="EMBL" id="PSN82649.1"/>
    </source>
</evidence>
<evidence type="ECO:0000313" key="3">
    <source>
        <dbReference type="Proteomes" id="UP000240880"/>
    </source>
</evidence>
<protein>
    <recommendedName>
        <fullName evidence="4">DUF2258 domain-containing protein</fullName>
    </recommendedName>
</protein>
<dbReference type="EMBL" id="NEXC01000060">
    <property type="protein sequence ID" value="PSN82649.1"/>
    <property type="molecule type" value="Genomic_DNA"/>
</dbReference>
<dbReference type="InterPro" id="IPR017140">
    <property type="entry name" value="ThermoDBP-RPs_arc"/>
</dbReference>
<reference evidence="2 3" key="1">
    <citation type="submission" date="2017-04" db="EMBL/GenBank/DDBJ databases">
        <title>Novel microbial lineages endemic to geothermal iron-oxide mats fill important gaps in the evolutionary history of Archaea.</title>
        <authorList>
            <person name="Jay Z.J."/>
            <person name="Beam J.P."/>
            <person name="Dlakic M."/>
            <person name="Rusch D.B."/>
            <person name="Kozubal M.A."/>
            <person name="Inskeep W.P."/>
        </authorList>
    </citation>
    <scope>NUCLEOTIDE SEQUENCE [LARGE SCALE GENOMIC DNA]</scope>
    <source>
        <strain evidence="2">OSP_D</strain>
    </source>
</reference>
<feature type="coiled-coil region" evidence="1">
    <location>
        <begin position="121"/>
        <end position="155"/>
    </location>
</feature>
<accession>A0A2R6A8G7</accession>
<proteinExistence type="predicted"/>
<organism evidence="2 3">
    <name type="scientific">Candidatus Marsarchaeota G1 archaeon OSP_D</name>
    <dbReference type="NCBI Taxonomy" id="1978155"/>
    <lineage>
        <taxon>Archaea</taxon>
        <taxon>Candidatus Marsarchaeota</taxon>
        <taxon>Candidatus Marsarchaeota group 1</taxon>
    </lineage>
</organism>
<comment type="caution">
    <text evidence="2">The sequence shown here is derived from an EMBL/GenBank/DDBJ whole genome shotgun (WGS) entry which is preliminary data.</text>
</comment>